<feature type="transmembrane region" description="Helical" evidence="1">
    <location>
        <begin position="67"/>
        <end position="100"/>
    </location>
</feature>
<dbReference type="RefSeq" id="WP_110986738.1">
    <property type="nucleotide sequence ID" value="NZ_CAWNWM010000008.1"/>
</dbReference>
<dbReference type="AlphaFoldDB" id="A0A2W1JSH8"/>
<protein>
    <submittedName>
        <fullName evidence="2">Uncharacterized protein</fullName>
    </submittedName>
</protein>
<feature type="transmembrane region" description="Helical" evidence="1">
    <location>
        <begin position="112"/>
        <end position="137"/>
    </location>
</feature>
<keyword evidence="3" id="KW-1185">Reference proteome</keyword>
<proteinExistence type="predicted"/>
<dbReference type="Proteomes" id="UP000248857">
    <property type="component" value="Unassembled WGS sequence"/>
</dbReference>
<feature type="transmembrane region" description="Helical" evidence="1">
    <location>
        <begin position="7"/>
        <end position="26"/>
    </location>
</feature>
<evidence type="ECO:0000256" key="1">
    <source>
        <dbReference type="SAM" id="Phobius"/>
    </source>
</evidence>
<keyword evidence="1" id="KW-1133">Transmembrane helix</keyword>
<keyword evidence="1" id="KW-0472">Membrane</keyword>
<comment type="caution">
    <text evidence="2">The sequence shown here is derived from an EMBL/GenBank/DDBJ whole genome shotgun (WGS) entry which is preliminary data.</text>
</comment>
<evidence type="ECO:0000313" key="2">
    <source>
        <dbReference type="EMBL" id="PZD72864.1"/>
    </source>
</evidence>
<feature type="transmembrane region" description="Helical" evidence="1">
    <location>
        <begin position="32"/>
        <end position="55"/>
    </location>
</feature>
<organism evidence="2 3">
    <name type="scientific">Acaryochloris thomasi RCC1774</name>
    <dbReference type="NCBI Taxonomy" id="1764569"/>
    <lineage>
        <taxon>Bacteria</taxon>
        <taxon>Bacillati</taxon>
        <taxon>Cyanobacteriota</taxon>
        <taxon>Cyanophyceae</taxon>
        <taxon>Acaryochloridales</taxon>
        <taxon>Acaryochloridaceae</taxon>
        <taxon>Acaryochloris</taxon>
        <taxon>Acaryochloris thomasi</taxon>
    </lineage>
</organism>
<sequence length="145" mass="15630">MTVDVRPTLWVSLLTVSLAYGLLGWQLSAQNILWSVGALIGICASTIALMWGGGLMGRMMRIGPRGVITMLIFSLSLTLAASAPTAFVEVLILVLTQLFARLEFQTAGFSRVVTLVILLSISSTAFSGGWLVGMYFFPSNPLWLS</sequence>
<dbReference type="EMBL" id="PQWO01000008">
    <property type="protein sequence ID" value="PZD72864.1"/>
    <property type="molecule type" value="Genomic_DNA"/>
</dbReference>
<accession>A0A2W1JSH8</accession>
<keyword evidence="1" id="KW-0812">Transmembrane</keyword>
<gene>
    <name evidence="2" type="ORF">C1752_03295</name>
</gene>
<name>A0A2W1JSH8_9CYAN</name>
<reference evidence="2 3" key="1">
    <citation type="journal article" date="2018" name="Sci. Rep.">
        <title>A novel species of the marine cyanobacterium Acaryochloris with a unique pigment content and lifestyle.</title>
        <authorList>
            <person name="Partensky F."/>
            <person name="Six C."/>
            <person name="Ratin M."/>
            <person name="Garczarek L."/>
            <person name="Vaulot D."/>
            <person name="Probert I."/>
            <person name="Calteau A."/>
            <person name="Gourvil P."/>
            <person name="Marie D."/>
            <person name="Grebert T."/>
            <person name="Bouchier C."/>
            <person name="Le Panse S."/>
            <person name="Gachenot M."/>
            <person name="Rodriguez F."/>
            <person name="Garrido J.L."/>
        </authorList>
    </citation>
    <scope>NUCLEOTIDE SEQUENCE [LARGE SCALE GENOMIC DNA]</scope>
    <source>
        <strain evidence="2 3">RCC1774</strain>
    </source>
</reference>
<evidence type="ECO:0000313" key="3">
    <source>
        <dbReference type="Proteomes" id="UP000248857"/>
    </source>
</evidence>